<keyword evidence="1" id="KW-0472">Membrane</keyword>
<evidence type="ECO:0000256" key="1">
    <source>
        <dbReference type="SAM" id="Phobius"/>
    </source>
</evidence>
<dbReference type="Proteomes" id="UP000189513">
    <property type="component" value="Unassembled WGS sequence"/>
</dbReference>
<keyword evidence="1" id="KW-1133">Transmembrane helix</keyword>
<feature type="transmembrane region" description="Helical" evidence="1">
    <location>
        <begin position="245"/>
        <end position="263"/>
    </location>
</feature>
<dbReference type="EMBL" id="LK052887">
    <property type="protein sequence ID" value="CDR38499.1"/>
    <property type="molecule type" value="Genomic_DNA"/>
</dbReference>
<keyword evidence="1" id="KW-0812">Transmembrane</keyword>
<dbReference type="VEuPathDB" id="FungiDB:BON22_4124"/>
<keyword evidence="4" id="KW-1185">Reference proteome</keyword>
<evidence type="ECO:0000313" key="2">
    <source>
        <dbReference type="EMBL" id="CDR38499.1"/>
    </source>
</evidence>
<proteinExistence type="predicted"/>
<dbReference type="AlphaFoldDB" id="A0A061AT45"/>
<sequence>MSTHHTYHKSSDGKTKKPLRLIVGTSPKTSVFEKQLGLINSSGGNYYFTTQKSPKRRIGCYNPPSPGSSISESSNRWSLEKGHHFYDSKLFRSQDTTMFVDVVPDQEIRVKIPLHRVRSTYKGLSNFFCSLTTSDLDWFADCISYITAGGFAVLGDNILLTNKEAFMIMVPIVLVSILKISMKEESNVMHGHLVEDIVSQRYVSYESQKVVIQAVAFLKVLMLLLFIKITAVLKHQIDPKSKPETAVLGLMGVLIIGIIISLFQNCTSALRMVSVNMIEGKVNSGSTTPTEYVNIQKNCNRKKDEPGSPLYEDYCILNTPESLK</sequence>
<evidence type="ECO:0000313" key="3">
    <source>
        <dbReference type="EMBL" id="ONH66068.1"/>
    </source>
</evidence>
<accession>A0A061AT45</accession>
<protein>
    <submittedName>
        <fullName evidence="2">CYFA0S02e02355g1_1</fullName>
    </submittedName>
</protein>
<feature type="transmembrane region" description="Helical" evidence="1">
    <location>
        <begin position="210"/>
        <end position="233"/>
    </location>
</feature>
<name>A0A061AT45_CYBFA</name>
<gene>
    <name evidence="3" type="ORF">BON22_4124</name>
    <name evidence="2" type="ORF">CYFA0S_02e02355g</name>
</gene>
<dbReference type="EMBL" id="MPUK01000008">
    <property type="protein sequence ID" value="ONH66068.1"/>
    <property type="molecule type" value="Genomic_DNA"/>
</dbReference>
<organism evidence="2">
    <name type="scientific">Cyberlindnera fabianii</name>
    <name type="common">Yeast</name>
    <name type="synonym">Hansenula fabianii</name>
    <dbReference type="NCBI Taxonomy" id="36022"/>
    <lineage>
        <taxon>Eukaryota</taxon>
        <taxon>Fungi</taxon>
        <taxon>Dikarya</taxon>
        <taxon>Ascomycota</taxon>
        <taxon>Saccharomycotina</taxon>
        <taxon>Saccharomycetes</taxon>
        <taxon>Phaffomycetales</taxon>
        <taxon>Phaffomycetaceae</taxon>
        <taxon>Cyberlindnera</taxon>
    </lineage>
</organism>
<reference evidence="2" key="1">
    <citation type="journal article" date="2014" name="Genome Announc.">
        <title>Genome sequence of the yeast Cyberlindnera fabianii (Hansenula fabianii).</title>
        <authorList>
            <person name="Freel K.C."/>
            <person name="Sarilar V."/>
            <person name="Neuveglise C."/>
            <person name="Devillers H."/>
            <person name="Friedrich A."/>
            <person name="Schacherer J."/>
        </authorList>
    </citation>
    <scope>NUCLEOTIDE SEQUENCE</scope>
    <source>
        <strain evidence="2">YJS4271</strain>
    </source>
</reference>
<dbReference type="OMA" id="FTICDIA"/>
<reference evidence="4" key="2">
    <citation type="journal article" date="2017" name="Genome Announc.">
        <title>Genome sequences of Cyberlindnera fabianii 65, Pichia kudriavzevii 129, and Saccharomyces cerevisiae 131 isolated from fermented masau fruits in Zimbabwe.</title>
        <authorList>
            <person name="van Rijswijck I.M.H."/>
            <person name="Derks M.F.L."/>
            <person name="Abee T."/>
            <person name="de Ridder D."/>
            <person name="Smid E.J."/>
        </authorList>
    </citation>
    <scope>NUCLEOTIDE SEQUENCE [LARGE SCALE GENOMIC DNA]</scope>
    <source>
        <strain evidence="4">65</strain>
    </source>
</reference>
<evidence type="ECO:0000313" key="4">
    <source>
        <dbReference type="Proteomes" id="UP000189513"/>
    </source>
</evidence>
<reference evidence="3" key="3">
    <citation type="submission" date="2017-01" db="EMBL/GenBank/DDBJ databases">
        <authorList>
            <person name="Mah S.A."/>
            <person name="Swanson W.J."/>
            <person name="Moy G.W."/>
            <person name="Vacquier V.D."/>
        </authorList>
    </citation>
    <scope>NUCLEOTIDE SEQUENCE [LARGE SCALE GENOMIC DNA]</scope>
    <source>
        <strain evidence="3">65</strain>
    </source>
</reference>